<reference evidence="7 8" key="1">
    <citation type="submission" date="2016-07" db="EMBL/GenBank/DDBJ databases">
        <title>Draft genome of the white-rot fungus Obba rivulosa 3A-2.</title>
        <authorList>
            <consortium name="DOE Joint Genome Institute"/>
            <person name="Miettinen O."/>
            <person name="Riley R."/>
            <person name="Acob R."/>
            <person name="Barry K."/>
            <person name="Cullen D."/>
            <person name="De Vries R."/>
            <person name="Hainaut M."/>
            <person name="Hatakka A."/>
            <person name="Henrissat B."/>
            <person name="Hilden K."/>
            <person name="Kuo R."/>
            <person name="Labutti K."/>
            <person name="Lipzen A."/>
            <person name="Makela M.R."/>
            <person name="Sandor L."/>
            <person name="Spatafora J.W."/>
            <person name="Grigoriev I.V."/>
            <person name="Hibbett D.S."/>
        </authorList>
    </citation>
    <scope>NUCLEOTIDE SEQUENCE [LARGE SCALE GENOMIC DNA]</scope>
    <source>
        <strain evidence="7 8">3A-2</strain>
    </source>
</reference>
<sequence length="410" mass="45608">MCTMSTPKVIIAGCGIAGPVLAVFLKLKGYEPVIYERLSGPENVGLALGLQPNGLRVLSLIPGLVDKIDGKALDSFTFYSVIPEDKGFLVQFDLPSEIREFHGNNTMCVRRPTFHQTLVEVAEMHGVKIVWGHQLVSLEQRDDSVLVGFANGFTDTASFVIGCDGLHSDTRVCLFGKEKPEFTGLTQVGGISPKPESFNRATMTNVYGDGAHMIHFPVNDEQIAWAITQREEEAKETWRHMDEKLQNEFKESGPCSEWSFGCSELVKSAETIVKYGLYDRPELASWHKGRVALLGDAAHPTSPHLGQGANQAFEDIYHLVRLLVKYNPSAASPSTDVLHTVFSEYEAVRISRTSMLVKEARRRGENRVVHGTEACKKRNEKTRETWKNNGAVTKGFHERYSHPFVGNSEI</sequence>
<dbReference type="Pfam" id="PF01494">
    <property type="entry name" value="FAD_binding_3"/>
    <property type="match status" value="1"/>
</dbReference>
<feature type="domain" description="FAD-binding" evidence="6">
    <location>
        <begin position="8"/>
        <end position="326"/>
    </location>
</feature>
<keyword evidence="4" id="KW-0560">Oxidoreductase</keyword>
<evidence type="ECO:0000313" key="8">
    <source>
        <dbReference type="Proteomes" id="UP000250043"/>
    </source>
</evidence>
<keyword evidence="8" id="KW-1185">Reference proteome</keyword>
<evidence type="ECO:0000256" key="5">
    <source>
        <dbReference type="ARBA" id="ARBA00023033"/>
    </source>
</evidence>
<proteinExistence type="inferred from homology"/>
<evidence type="ECO:0000256" key="1">
    <source>
        <dbReference type="ARBA" id="ARBA00007992"/>
    </source>
</evidence>
<dbReference type="OrthoDB" id="47494at2759"/>
<dbReference type="Gene3D" id="3.50.50.60">
    <property type="entry name" value="FAD/NAD(P)-binding domain"/>
    <property type="match status" value="1"/>
</dbReference>
<dbReference type="InterPro" id="IPR036188">
    <property type="entry name" value="FAD/NAD-bd_sf"/>
</dbReference>
<dbReference type="AlphaFoldDB" id="A0A8E2AXJ2"/>
<dbReference type="Proteomes" id="UP000250043">
    <property type="component" value="Unassembled WGS sequence"/>
</dbReference>
<name>A0A8E2AXJ2_9APHY</name>
<dbReference type="InterPro" id="IPR002938">
    <property type="entry name" value="FAD-bd"/>
</dbReference>
<keyword evidence="2" id="KW-0285">Flavoprotein</keyword>
<accession>A0A8E2AXJ2</accession>
<keyword evidence="5" id="KW-0503">Monooxygenase</keyword>
<dbReference type="EMBL" id="KV722364">
    <property type="protein sequence ID" value="OCH92776.1"/>
    <property type="molecule type" value="Genomic_DNA"/>
</dbReference>
<keyword evidence="3" id="KW-0274">FAD</keyword>
<protein>
    <submittedName>
        <fullName evidence="7">FAD/NAD(P)-binding domain-containing protein</fullName>
    </submittedName>
</protein>
<dbReference type="PRINTS" id="PR00420">
    <property type="entry name" value="RNGMNOXGNASE"/>
</dbReference>
<dbReference type="PANTHER" id="PTHR13789:SF309">
    <property type="entry name" value="PUTATIVE (AFU_ORTHOLOGUE AFUA_6G14510)-RELATED"/>
    <property type="match status" value="1"/>
</dbReference>
<evidence type="ECO:0000256" key="3">
    <source>
        <dbReference type="ARBA" id="ARBA00022827"/>
    </source>
</evidence>
<comment type="similarity">
    <text evidence="1">Belongs to the paxM FAD-dependent monooxygenase family.</text>
</comment>
<evidence type="ECO:0000256" key="4">
    <source>
        <dbReference type="ARBA" id="ARBA00023002"/>
    </source>
</evidence>
<dbReference type="InterPro" id="IPR050493">
    <property type="entry name" value="FAD-dep_Monooxygenase_BioMet"/>
</dbReference>
<dbReference type="PANTHER" id="PTHR13789">
    <property type="entry name" value="MONOOXYGENASE"/>
    <property type="match status" value="1"/>
</dbReference>
<organism evidence="7 8">
    <name type="scientific">Obba rivulosa</name>
    <dbReference type="NCBI Taxonomy" id="1052685"/>
    <lineage>
        <taxon>Eukaryota</taxon>
        <taxon>Fungi</taxon>
        <taxon>Dikarya</taxon>
        <taxon>Basidiomycota</taxon>
        <taxon>Agaricomycotina</taxon>
        <taxon>Agaricomycetes</taxon>
        <taxon>Polyporales</taxon>
        <taxon>Gelatoporiaceae</taxon>
        <taxon>Obba</taxon>
    </lineage>
</organism>
<dbReference type="SUPFAM" id="SSF51905">
    <property type="entry name" value="FAD/NAD(P)-binding domain"/>
    <property type="match status" value="1"/>
</dbReference>
<dbReference type="GO" id="GO:0004497">
    <property type="term" value="F:monooxygenase activity"/>
    <property type="evidence" value="ECO:0007669"/>
    <property type="project" value="UniProtKB-KW"/>
</dbReference>
<gene>
    <name evidence="7" type="ORF">OBBRIDRAFT_772841</name>
</gene>
<dbReference type="GO" id="GO:0071949">
    <property type="term" value="F:FAD binding"/>
    <property type="evidence" value="ECO:0007669"/>
    <property type="project" value="InterPro"/>
</dbReference>
<evidence type="ECO:0000256" key="2">
    <source>
        <dbReference type="ARBA" id="ARBA00022630"/>
    </source>
</evidence>
<evidence type="ECO:0000313" key="7">
    <source>
        <dbReference type="EMBL" id="OCH92776.1"/>
    </source>
</evidence>
<evidence type="ECO:0000259" key="6">
    <source>
        <dbReference type="Pfam" id="PF01494"/>
    </source>
</evidence>